<dbReference type="InterPro" id="IPR055066">
    <property type="entry name" value="AASDHPPT_N"/>
</dbReference>
<evidence type="ECO:0000313" key="6">
    <source>
        <dbReference type="Proteomes" id="UP000535937"/>
    </source>
</evidence>
<reference evidence="5 6" key="1">
    <citation type="submission" date="2020-08" db="EMBL/GenBank/DDBJ databases">
        <title>Genomic Encyclopedia of Type Strains, Phase III (KMG-III): the genomes of soil and plant-associated and newly described type strains.</title>
        <authorList>
            <person name="Whitman W."/>
        </authorList>
    </citation>
    <scope>NUCLEOTIDE SEQUENCE [LARGE SCALE GENOMIC DNA]</scope>
    <source>
        <strain evidence="5 6">CECT 8799</strain>
    </source>
</reference>
<dbReference type="RefSeq" id="WP_183455511.1">
    <property type="nucleotide sequence ID" value="NZ_JACHWZ010000001.1"/>
</dbReference>
<evidence type="ECO:0000259" key="4">
    <source>
        <dbReference type="Pfam" id="PF22624"/>
    </source>
</evidence>
<dbReference type="GO" id="GO:0019878">
    <property type="term" value="P:lysine biosynthetic process via aminoadipic acid"/>
    <property type="evidence" value="ECO:0007669"/>
    <property type="project" value="TreeGrafter"/>
</dbReference>
<feature type="domain" description="4'-phosphopantetheinyl transferase N-terminal" evidence="4">
    <location>
        <begin position="10"/>
        <end position="92"/>
    </location>
</feature>
<dbReference type="InterPro" id="IPR050559">
    <property type="entry name" value="P-Pant_transferase_sf"/>
</dbReference>
<sequence>MLDIWFTREFPDLPPCLSREERERSERFLREVDRRTFVQAHTFKRLLISHYDATTAPGDWRFARSPHGKPSIDPVHRYQFNLSHSGSCLAVALADFPVGVDIERQRELNDGEALAAEVFHPRERQWLAGQGCFHTAFFRLWTVKEAILKALGTGFSTPPASFCCEILSDEFASATVNGSRWHCWSRQGGDFHLSVAAPLEPHCGVRYFQVHGEPTVSPVSAAETSDPSVSSLLRYSSTADWCS</sequence>
<dbReference type="Pfam" id="PF01648">
    <property type="entry name" value="ACPS"/>
    <property type="match status" value="1"/>
</dbReference>
<proteinExistence type="inferred from homology"/>
<keyword evidence="6" id="KW-1185">Reference proteome</keyword>
<dbReference type="GO" id="GO:0000287">
    <property type="term" value="F:magnesium ion binding"/>
    <property type="evidence" value="ECO:0007669"/>
    <property type="project" value="InterPro"/>
</dbReference>
<dbReference type="PANTHER" id="PTHR12215:SF10">
    <property type="entry name" value="L-AMINOADIPATE-SEMIALDEHYDE DEHYDROGENASE-PHOSPHOPANTETHEINYL TRANSFERASE"/>
    <property type="match status" value="1"/>
</dbReference>
<keyword evidence="2 5" id="KW-0808">Transferase</keyword>
<dbReference type="InterPro" id="IPR037143">
    <property type="entry name" value="4-PPantetheinyl_Trfase_dom_sf"/>
</dbReference>
<dbReference type="GO" id="GO:0008897">
    <property type="term" value="F:holo-[acyl-carrier-protein] synthase activity"/>
    <property type="evidence" value="ECO:0007669"/>
    <property type="project" value="InterPro"/>
</dbReference>
<dbReference type="AlphaFoldDB" id="A0A7W4W8M8"/>
<feature type="domain" description="4'-phosphopantetheinyl transferase" evidence="3">
    <location>
        <begin position="97"/>
        <end position="195"/>
    </location>
</feature>
<dbReference type="EMBL" id="JACHWZ010000001">
    <property type="protein sequence ID" value="MBB3059212.1"/>
    <property type="molecule type" value="Genomic_DNA"/>
</dbReference>
<dbReference type="PANTHER" id="PTHR12215">
    <property type="entry name" value="PHOSPHOPANTETHEINE TRANSFERASE"/>
    <property type="match status" value="1"/>
</dbReference>
<dbReference type="Pfam" id="PF22624">
    <property type="entry name" value="AASDHPPT_N"/>
    <property type="match status" value="1"/>
</dbReference>
<organism evidence="5 6">
    <name type="scientific">Microbulbifer rhizosphaerae</name>
    <dbReference type="NCBI Taxonomy" id="1562603"/>
    <lineage>
        <taxon>Bacteria</taxon>
        <taxon>Pseudomonadati</taxon>
        <taxon>Pseudomonadota</taxon>
        <taxon>Gammaproteobacteria</taxon>
        <taxon>Cellvibrionales</taxon>
        <taxon>Microbulbiferaceae</taxon>
        <taxon>Microbulbifer</taxon>
    </lineage>
</organism>
<dbReference type="GO" id="GO:0005829">
    <property type="term" value="C:cytosol"/>
    <property type="evidence" value="ECO:0007669"/>
    <property type="project" value="TreeGrafter"/>
</dbReference>
<protein>
    <submittedName>
        <fullName evidence="5">Phosphopantetheinyl transferase</fullName>
    </submittedName>
</protein>
<accession>A0A7W4W8M8</accession>
<dbReference type="InterPro" id="IPR008278">
    <property type="entry name" value="4-PPantetheinyl_Trfase_dom"/>
</dbReference>
<evidence type="ECO:0000313" key="5">
    <source>
        <dbReference type="EMBL" id="MBB3059212.1"/>
    </source>
</evidence>
<evidence type="ECO:0000256" key="2">
    <source>
        <dbReference type="ARBA" id="ARBA00022679"/>
    </source>
</evidence>
<dbReference type="Gene3D" id="3.90.470.20">
    <property type="entry name" value="4'-phosphopantetheinyl transferase domain"/>
    <property type="match status" value="2"/>
</dbReference>
<name>A0A7W4W8M8_9GAMM</name>
<evidence type="ECO:0000259" key="3">
    <source>
        <dbReference type="Pfam" id="PF01648"/>
    </source>
</evidence>
<comment type="similarity">
    <text evidence="1">Belongs to the P-Pant transferase superfamily. Gsp/Sfp/HetI/AcpT family.</text>
</comment>
<dbReference type="SUPFAM" id="SSF56214">
    <property type="entry name" value="4'-phosphopantetheinyl transferase"/>
    <property type="match status" value="2"/>
</dbReference>
<dbReference type="Proteomes" id="UP000535937">
    <property type="component" value="Unassembled WGS sequence"/>
</dbReference>
<comment type="caution">
    <text evidence="5">The sequence shown here is derived from an EMBL/GenBank/DDBJ whole genome shotgun (WGS) entry which is preliminary data.</text>
</comment>
<evidence type="ECO:0000256" key="1">
    <source>
        <dbReference type="ARBA" id="ARBA00010990"/>
    </source>
</evidence>
<gene>
    <name evidence="5" type="ORF">FHS09_000013</name>
</gene>